<name>A0A9X2ADK0_9BACL</name>
<evidence type="ECO:0000313" key="1">
    <source>
        <dbReference type="EMBL" id="MCI0182442.1"/>
    </source>
</evidence>
<organism evidence="1 2">
    <name type="scientific">Sulfoacidibacillus ferrooxidans</name>
    <dbReference type="NCBI Taxonomy" id="2005001"/>
    <lineage>
        <taxon>Bacteria</taxon>
        <taxon>Bacillati</taxon>
        <taxon>Bacillota</taxon>
        <taxon>Bacilli</taxon>
        <taxon>Bacillales</taxon>
        <taxon>Alicyclobacillaceae</taxon>
        <taxon>Sulfoacidibacillus</taxon>
    </lineage>
</organism>
<accession>A0A9X2ADK0</accession>
<evidence type="ECO:0000313" key="2">
    <source>
        <dbReference type="Proteomes" id="UP001139263"/>
    </source>
</evidence>
<protein>
    <recommendedName>
        <fullName evidence="3">Glutamate decarboxylase</fullName>
    </recommendedName>
</protein>
<comment type="caution">
    <text evidence="1">The sequence shown here is derived from an EMBL/GenBank/DDBJ whole genome shotgun (WGS) entry which is preliminary data.</text>
</comment>
<keyword evidence="2" id="KW-1185">Reference proteome</keyword>
<dbReference type="Proteomes" id="UP001139263">
    <property type="component" value="Unassembled WGS sequence"/>
</dbReference>
<dbReference type="EMBL" id="JALBUF010000001">
    <property type="protein sequence ID" value="MCI0182442.1"/>
    <property type="molecule type" value="Genomic_DNA"/>
</dbReference>
<proteinExistence type="predicted"/>
<dbReference type="RefSeq" id="WP_241712034.1">
    <property type="nucleotide sequence ID" value="NZ_JALBUF010000001.1"/>
</dbReference>
<evidence type="ECO:0008006" key="3">
    <source>
        <dbReference type="Google" id="ProtNLM"/>
    </source>
</evidence>
<reference evidence="1" key="1">
    <citation type="submission" date="2022-03" db="EMBL/GenBank/DDBJ databases">
        <title>Draft Genome Sequence of Firmicute Strain S0AB, a Heterotrophic Iron/Sulfur-Oxidizing Extreme Acidophile.</title>
        <authorList>
            <person name="Vergara E."/>
            <person name="Pakostova E."/>
            <person name="Johnson D.B."/>
            <person name="Holmes D.S."/>
        </authorList>
    </citation>
    <scope>NUCLEOTIDE SEQUENCE</scope>
    <source>
        <strain evidence="1">S0AB</strain>
    </source>
</reference>
<dbReference type="AlphaFoldDB" id="A0A9X2ADK0"/>
<sequence length="66" mass="7695">MWTVIYITPSLRLAENICKRLMAEGFLVKRRQISASKQQFEILVPEYELEDVRESLNDIVHASLSD</sequence>
<gene>
    <name evidence="1" type="ORF">MM817_00702</name>
</gene>